<dbReference type="Proteomes" id="UP000322873">
    <property type="component" value="Unassembled WGS sequence"/>
</dbReference>
<evidence type="ECO:0000256" key="1">
    <source>
        <dbReference type="SAM" id="MobiDB-lite"/>
    </source>
</evidence>
<sequence length="154" mass="15836">MAQSTAGSISPSTRTPRSQSPANTHKNGSTTARPSGTRTLSYEKPGTSLNLAIPTPNSNGIASNASDEAVDYLNGGIPHNTPIAPTSDNVSPGTSANHAAPNFSPVPPPSSFPHESHSAINGISTPPGRRSVSFARDIKIPSNPKVRQGKIHGV</sequence>
<evidence type="ECO:0000313" key="3">
    <source>
        <dbReference type="Proteomes" id="UP000322873"/>
    </source>
</evidence>
<name>A0A5M9JMP0_MONFR</name>
<gene>
    <name evidence="2" type="ORF">EYC84_001256</name>
</gene>
<dbReference type="EMBL" id="VICG01000008">
    <property type="protein sequence ID" value="KAA8569653.1"/>
    <property type="molecule type" value="Genomic_DNA"/>
</dbReference>
<comment type="caution">
    <text evidence="2">The sequence shown here is derived from an EMBL/GenBank/DDBJ whole genome shotgun (WGS) entry which is preliminary data.</text>
</comment>
<dbReference type="AlphaFoldDB" id="A0A5M9JMP0"/>
<reference evidence="2 3" key="1">
    <citation type="submission" date="2019-06" db="EMBL/GenBank/DDBJ databases">
        <title>Genome Sequence of the Brown Rot Fungal Pathogen Monilinia fructicola.</title>
        <authorList>
            <person name="De Miccolis Angelini R.M."/>
            <person name="Landi L."/>
            <person name="Abate D."/>
            <person name="Pollastro S."/>
            <person name="Romanazzi G."/>
            <person name="Faretra F."/>
        </authorList>
    </citation>
    <scope>NUCLEOTIDE SEQUENCE [LARGE SCALE GENOMIC DNA]</scope>
    <source>
        <strain evidence="2 3">Mfrc123</strain>
    </source>
</reference>
<feature type="compositionally biased region" description="Polar residues" evidence="1">
    <location>
        <begin position="22"/>
        <end position="40"/>
    </location>
</feature>
<evidence type="ECO:0000313" key="2">
    <source>
        <dbReference type="EMBL" id="KAA8569653.1"/>
    </source>
</evidence>
<feature type="region of interest" description="Disordered" evidence="1">
    <location>
        <begin position="1"/>
        <end position="154"/>
    </location>
</feature>
<dbReference type="VEuPathDB" id="FungiDB:MFRU_004g03760"/>
<proteinExistence type="predicted"/>
<keyword evidence="3" id="KW-1185">Reference proteome</keyword>
<feature type="compositionally biased region" description="Low complexity" evidence="1">
    <location>
        <begin position="8"/>
        <end position="21"/>
    </location>
</feature>
<accession>A0A5M9JMP0</accession>
<feature type="compositionally biased region" description="Polar residues" evidence="1">
    <location>
        <begin position="47"/>
        <end position="66"/>
    </location>
</feature>
<organism evidence="2 3">
    <name type="scientific">Monilinia fructicola</name>
    <name type="common">Brown rot fungus</name>
    <name type="synonym">Ciboria fructicola</name>
    <dbReference type="NCBI Taxonomy" id="38448"/>
    <lineage>
        <taxon>Eukaryota</taxon>
        <taxon>Fungi</taxon>
        <taxon>Dikarya</taxon>
        <taxon>Ascomycota</taxon>
        <taxon>Pezizomycotina</taxon>
        <taxon>Leotiomycetes</taxon>
        <taxon>Helotiales</taxon>
        <taxon>Sclerotiniaceae</taxon>
        <taxon>Monilinia</taxon>
    </lineage>
</organism>
<protein>
    <submittedName>
        <fullName evidence="2">Uncharacterized protein</fullName>
    </submittedName>
</protein>
<feature type="compositionally biased region" description="Polar residues" evidence="1">
    <location>
        <begin position="83"/>
        <end position="97"/>
    </location>
</feature>